<reference evidence="1 2" key="1">
    <citation type="journal article" date="2018" name="Front. Plant Sci.">
        <title>Red Clover (Trifolium pratense) and Zigzag Clover (T. medium) - A Picture of Genomic Similarities and Differences.</title>
        <authorList>
            <person name="Dluhosova J."/>
            <person name="Istvanek J."/>
            <person name="Nedelnik J."/>
            <person name="Repkova J."/>
        </authorList>
    </citation>
    <scope>NUCLEOTIDE SEQUENCE [LARGE SCALE GENOMIC DNA]</scope>
    <source>
        <strain evidence="2">cv. 10/8</strain>
        <tissue evidence="1">Leaf</tissue>
    </source>
</reference>
<dbReference type="PANTHER" id="PTHR35046">
    <property type="entry name" value="ZINC KNUCKLE (CCHC-TYPE) FAMILY PROTEIN"/>
    <property type="match status" value="1"/>
</dbReference>
<dbReference type="InterPro" id="IPR012337">
    <property type="entry name" value="RNaseH-like_sf"/>
</dbReference>
<protein>
    <submittedName>
        <fullName evidence="1">Protein FAR1-RELATED SEQUENCE 5-like</fullName>
    </submittedName>
</protein>
<comment type="caution">
    <text evidence="1">The sequence shown here is derived from an EMBL/GenBank/DDBJ whole genome shotgun (WGS) entry which is preliminary data.</text>
</comment>
<organism evidence="1 2">
    <name type="scientific">Trifolium medium</name>
    <dbReference type="NCBI Taxonomy" id="97028"/>
    <lineage>
        <taxon>Eukaryota</taxon>
        <taxon>Viridiplantae</taxon>
        <taxon>Streptophyta</taxon>
        <taxon>Embryophyta</taxon>
        <taxon>Tracheophyta</taxon>
        <taxon>Spermatophyta</taxon>
        <taxon>Magnoliopsida</taxon>
        <taxon>eudicotyledons</taxon>
        <taxon>Gunneridae</taxon>
        <taxon>Pentapetalae</taxon>
        <taxon>rosids</taxon>
        <taxon>fabids</taxon>
        <taxon>Fabales</taxon>
        <taxon>Fabaceae</taxon>
        <taxon>Papilionoideae</taxon>
        <taxon>50 kb inversion clade</taxon>
        <taxon>NPAAA clade</taxon>
        <taxon>Hologalegina</taxon>
        <taxon>IRL clade</taxon>
        <taxon>Trifolieae</taxon>
        <taxon>Trifolium</taxon>
    </lineage>
</organism>
<dbReference type="EMBL" id="LXQA010409973">
    <property type="protein sequence ID" value="MCI50003.1"/>
    <property type="molecule type" value="Genomic_DNA"/>
</dbReference>
<dbReference type="InterPro" id="IPR036397">
    <property type="entry name" value="RNaseH_sf"/>
</dbReference>
<sequence>MREDIQRFVLACVDCQHSKYETKKAAGLLCPLPLPHAPWEDLSLDFIVGLPSYQGYTTILVVVDRFSKGIHLGMLQPHYTAYKVALLFVDIVGKLHGMPRS</sequence>
<evidence type="ECO:0000313" key="1">
    <source>
        <dbReference type="EMBL" id="MCI50003.1"/>
    </source>
</evidence>
<keyword evidence="2" id="KW-1185">Reference proteome</keyword>
<name>A0A392SM87_9FABA</name>
<dbReference type="Gene3D" id="3.30.420.10">
    <property type="entry name" value="Ribonuclease H-like superfamily/Ribonuclease H"/>
    <property type="match status" value="1"/>
</dbReference>
<dbReference type="PANTHER" id="PTHR35046:SF18">
    <property type="entry name" value="RNA-DIRECTED DNA POLYMERASE"/>
    <property type="match status" value="1"/>
</dbReference>
<dbReference type="AlphaFoldDB" id="A0A392SM87"/>
<feature type="non-terminal residue" evidence="1">
    <location>
        <position position="101"/>
    </location>
</feature>
<proteinExistence type="predicted"/>
<dbReference type="GO" id="GO:0003676">
    <property type="term" value="F:nucleic acid binding"/>
    <property type="evidence" value="ECO:0007669"/>
    <property type="project" value="InterPro"/>
</dbReference>
<dbReference type="Proteomes" id="UP000265520">
    <property type="component" value="Unassembled WGS sequence"/>
</dbReference>
<accession>A0A392SM87</accession>
<dbReference type="SUPFAM" id="SSF53098">
    <property type="entry name" value="Ribonuclease H-like"/>
    <property type="match status" value="1"/>
</dbReference>
<evidence type="ECO:0000313" key="2">
    <source>
        <dbReference type="Proteomes" id="UP000265520"/>
    </source>
</evidence>